<dbReference type="AlphaFoldDB" id="A0A730MEP8"/>
<dbReference type="EMBL" id="DAARUD010000001">
    <property type="protein sequence ID" value="HAE3951769.1"/>
    <property type="molecule type" value="Genomic_DNA"/>
</dbReference>
<protein>
    <submittedName>
        <fullName evidence="1">Uncharacterized protein</fullName>
    </submittedName>
</protein>
<organism evidence="1">
    <name type="scientific">Salmonella enterica subsp. enterica serovar Alachua</name>
    <dbReference type="NCBI Taxonomy" id="913240"/>
    <lineage>
        <taxon>Bacteria</taxon>
        <taxon>Pseudomonadati</taxon>
        <taxon>Pseudomonadota</taxon>
        <taxon>Gammaproteobacteria</taxon>
        <taxon>Enterobacterales</taxon>
        <taxon>Enterobacteriaceae</taxon>
        <taxon>Salmonella</taxon>
    </lineage>
</organism>
<comment type="caution">
    <text evidence="1">The sequence shown here is derived from an EMBL/GenBank/DDBJ whole genome shotgun (WGS) entry which is preliminary data.</text>
</comment>
<reference evidence="1" key="1">
    <citation type="journal article" date="2018" name="Genome Biol.">
        <title>SKESA: strategic k-mer extension for scrupulous assemblies.</title>
        <authorList>
            <person name="Souvorov A."/>
            <person name="Agarwala R."/>
            <person name="Lipman D.J."/>
        </authorList>
    </citation>
    <scope>NUCLEOTIDE SEQUENCE</scope>
    <source>
        <strain evidence="1">BCW_2043</strain>
    </source>
</reference>
<evidence type="ECO:0000313" key="1">
    <source>
        <dbReference type="EMBL" id="HAE3951769.1"/>
    </source>
</evidence>
<gene>
    <name evidence="1" type="ORF">GNC31_000457</name>
</gene>
<sequence length="52" mass="5954">MSYGCYDLSLIDQCLQAEVALPSTNIMFIFMGVGDSPLFKDYKEIYFSFNVK</sequence>
<accession>A0A730MEP8</accession>
<proteinExistence type="predicted"/>
<reference evidence="1" key="2">
    <citation type="submission" date="2018-07" db="EMBL/GenBank/DDBJ databases">
        <authorList>
            <consortium name="NCBI Pathogen Detection Project"/>
        </authorList>
    </citation>
    <scope>NUCLEOTIDE SEQUENCE</scope>
    <source>
        <strain evidence="1">BCW_2043</strain>
    </source>
</reference>
<name>A0A730MEP8_SALET</name>